<dbReference type="OrthoDB" id="821905at2"/>
<reference evidence="2" key="1">
    <citation type="submission" date="2017-01" db="EMBL/GenBank/DDBJ databases">
        <authorList>
            <person name="Varghese N."/>
            <person name="Submissions S."/>
        </authorList>
    </citation>
    <scope>NUCLEOTIDE SEQUENCE [LARGE SCALE GENOMIC DNA]</scope>
    <source>
        <strain evidence="2">DSM 46698</strain>
    </source>
</reference>
<keyword evidence="2" id="KW-1185">Reference proteome</keyword>
<dbReference type="STRING" id="529505.SAMN05421761_101342"/>
<dbReference type="SUPFAM" id="SSF75011">
    <property type="entry name" value="3-carboxy-cis,cis-mucoante lactonizing enzyme"/>
    <property type="match status" value="1"/>
</dbReference>
<evidence type="ECO:0000313" key="2">
    <source>
        <dbReference type="Proteomes" id="UP000186026"/>
    </source>
</evidence>
<dbReference type="Pfam" id="PF17170">
    <property type="entry name" value="DUF5128"/>
    <property type="match status" value="1"/>
</dbReference>
<dbReference type="PROSITE" id="PS51257">
    <property type="entry name" value="PROKAR_LIPOPROTEIN"/>
    <property type="match status" value="1"/>
</dbReference>
<dbReference type="InterPro" id="IPR011042">
    <property type="entry name" value="6-blade_b-propeller_TolB-like"/>
</dbReference>
<dbReference type="Proteomes" id="UP000186026">
    <property type="component" value="Unassembled WGS sequence"/>
</dbReference>
<dbReference type="Gene3D" id="2.120.10.30">
    <property type="entry name" value="TolB, C-terminal domain"/>
    <property type="match status" value="1"/>
</dbReference>
<organism evidence="1 2">
    <name type="scientific">Belliella pelovolcani</name>
    <dbReference type="NCBI Taxonomy" id="529505"/>
    <lineage>
        <taxon>Bacteria</taxon>
        <taxon>Pseudomonadati</taxon>
        <taxon>Bacteroidota</taxon>
        <taxon>Cytophagia</taxon>
        <taxon>Cytophagales</taxon>
        <taxon>Cyclobacteriaceae</taxon>
        <taxon>Belliella</taxon>
    </lineage>
</organism>
<name>A0A1N7JZG7_9BACT</name>
<protein>
    <submittedName>
        <fullName evidence="1">6-bladed beta-propeller protein</fullName>
    </submittedName>
</protein>
<evidence type="ECO:0000313" key="1">
    <source>
        <dbReference type="EMBL" id="SIS54701.1"/>
    </source>
</evidence>
<dbReference type="EMBL" id="FTOP01000001">
    <property type="protein sequence ID" value="SIS54701.1"/>
    <property type="molecule type" value="Genomic_DNA"/>
</dbReference>
<accession>A0A1N7JZG7</accession>
<proteinExistence type="predicted"/>
<dbReference type="AlphaFoldDB" id="A0A1N7JZG7"/>
<sequence>MLKSPSILIVIVLLFSCSIKNTEVNQDGIKRISMEAEFSNTTNYFTDTLFIPLEFCENCIIGNIDKILKVRDGFIISDKNISNEVYKFDESGAFQFKIGNKGDGLGNYVLPFDISLIPSTNQIAILDQNQRKIIFYSLENGSFLRELPINFQARSIHFLSPSTIAVHFDGQFSGNEMDYLAGILDLEKGEFIYKGVNDFSKTDQNKTAGDFYSSGHDLIFSKSLNDTIYNVSEKKFTPKYFIDFGEKKVSRDIKNLPLMDMRMRMMQELPHYHNGNFIENDDLLFFLWWGDDDFENLAFYNKANDKLDLLKGRYQIIKRPFFIDNEYLYSFLTNSDYESLNSEPFFGLSENQVIIKVKLK</sequence>
<gene>
    <name evidence="1" type="ORF">SAMN05421761_101342</name>
</gene>